<dbReference type="InterPro" id="IPR008271">
    <property type="entry name" value="Ser/Thr_kinase_AS"/>
</dbReference>
<dbReference type="GO" id="GO:0015185">
    <property type="term" value="F:gamma-aminobutyric acid transmembrane transporter activity"/>
    <property type="evidence" value="ECO:0007669"/>
    <property type="project" value="TreeGrafter"/>
</dbReference>
<evidence type="ECO:0000313" key="8">
    <source>
        <dbReference type="Proteomes" id="UP000593573"/>
    </source>
</evidence>
<keyword evidence="5 6" id="KW-0472">Membrane</keyword>
<keyword evidence="3 6" id="KW-0812">Transmembrane</keyword>
<name>A0A7J8VZP9_9ROSI</name>
<evidence type="ECO:0000256" key="1">
    <source>
        <dbReference type="ARBA" id="ARBA00004141"/>
    </source>
</evidence>
<evidence type="ECO:0000256" key="2">
    <source>
        <dbReference type="ARBA" id="ARBA00022448"/>
    </source>
</evidence>
<dbReference type="PANTHER" id="PTHR45649">
    <property type="entry name" value="AMINO-ACID PERMEASE BAT1"/>
    <property type="match status" value="1"/>
</dbReference>
<dbReference type="OrthoDB" id="10287648at2759"/>
<dbReference type="Gene3D" id="1.10.510.10">
    <property type="entry name" value="Transferase(Phosphotransferase) domain 1"/>
    <property type="match status" value="1"/>
</dbReference>
<proteinExistence type="predicted"/>
<accession>A0A7J8VZP9</accession>
<protein>
    <recommendedName>
        <fullName evidence="9">Protein kinase domain-containing protein</fullName>
    </recommendedName>
</protein>
<keyword evidence="2" id="KW-0813">Transport</keyword>
<evidence type="ECO:0008006" key="9">
    <source>
        <dbReference type="Google" id="ProtNLM"/>
    </source>
</evidence>
<comment type="subcellular location">
    <subcellularLocation>
        <location evidence="1">Membrane</location>
        <topology evidence="1">Multi-pass membrane protein</topology>
    </subcellularLocation>
</comment>
<dbReference type="GO" id="GO:0016020">
    <property type="term" value="C:membrane"/>
    <property type="evidence" value="ECO:0007669"/>
    <property type="project" value="UniProtKB-SubCell"/>
</dbReference>
<dbReference type="GO" id="GO:0015189">
    <property type="term" value="F:L-lysine transmembrane transporter activity"/>
    <property type="evidence" value="ECO:0007669"/>
    <property type="project" value="TreeGrafter"/>
</dbReference>
<evidence type="ECO:0000256" key="5">
    <source>
        <dbReference type="ARBA" id="ARBA00023136"/>
    </source>
</evidence>
<evidence type="ECO:0000313" key="7">
    <source>
        <dbReference type="EMBL" id="MBA0668072.1"/>
    </source>
</evidence>
<keyword evidence="8" id="KW-1185">Reference proteome</keyword>
<dbReference type="GO" id="GO:0004672">
    <property type="term" value="F:protein kinase activity"/>
    <property type="evidence" value="ECO:0007669"/>
    <property type="project" value="InterPro"/>
</dbReference>
<dbReference type="SUPFAM" id="SSF56112">
    <property type="entry name" value="Protein kinase-like (PK-like)"/>
    <property type="match status" value="1"/>
</dbReference>
<sequence length="274" mass="30828">MSCILASKKIFLEQEDEGVPSEISLEGNATWKYRQVARCSAQLLHRDLKPQNLLIDRRTNALKLADFELTDLIGQCSFSEAMAYCLTASAKKWVFHLIQLKMVDSGQSRLKELCYKQEVKRDLLVFPNFAFSFCIISVLTGITTLDNKTGLTFGGPISLAIDEARTLFDNMPKKGTRGHKLIAAKSVANLIREKLYNLIRVQKLAARNAMDCKLNFCSGVSYLKKMLINKVIMSYSEQLWMGFNSIAVSSLRVGMDTGYSILLFFLHEGTIVLC</sequence>
<dbReference type="PANTHER" id="PTHR45649:SF30">
    <property type="entry name" value="AMINO-ACID PERMEASE BAT1"/>
    <property type="match status" value="1"/>
</dbReference>
<comment type="caution">
    <text evidence="7">The sequence shown here is derived from an EMBL/GenBank/DDBJ whole genome shotgun (WGS) entry which is preliminary data.</text>
</comment>
<gene>
    <name evidence="7" type="ORF">Goklo_001038</name>
</gene>
<dbReference type="EMBL" id="JABFAB010000013">
    <property type="protein sequence ID" value="MBA0668072.1"/>
    <property type="molecule type" value="Genomic_DNA"/>
</dbReference>
<reference evidence="7 8" key="1">
    <citation type="journal article" date="2019" name="Genome Biol. Evol.">
        <title>Insights into the evolution of the New World diploid cottons (Gossypium, subgenus Houzingenia) based on genome sequencing.</title>
        <authorList>
            <person name="Grover C.E."/>
            <person name="Arick M.A. 2nd"/>
            <person name="Thrash A."/>
            <person name="Conover J.L."/>
            <person name="Sanders W.S."/>
            <person name="Peterson D.G."/>
            <person name="Frelichowski J.E."/>
            <person name="Scheffler J.A."/>
            <person name="Scheffler B.E."/>
            <person name="Wendel J.F."/>
        </authorList>
    </citation>
    <scope>NUCLEOTIDE SEQUENCE [LARGE SCALE GENOMIC DNA]</scope>
    <source>
        <strain evidence="7">57</strain>
        <tissue evidence="7">Leaf</tissue>
    </source>
</reference>
<evidence type="ECO:0000256" key="4">
    <source>
        <dbReference type="ARBA" id="ARBA00022989"/>
    </source>
</evidence>
<evidence type="ECO:0000256" key="6">
    <source>
        <dbReference type="SAM" id="Phobius"/>
    </source>
</evidence>
<dbReference type="PROSITE" id="PS00108">
    <property type="entry name" value="PROTEIN_KINASE_ST"/>
    <property type="match status" value="1"/>
</dbReference>
<dbReference type="GO" id="GO:0005313">
    <property type="term" value="F:L-glutamate transmembrane transporter activity"/>
    <property type="evidence" value="ECO:0007669"/>
    <property type="project" value="TreeGrafter"/>
</dbReference>
<evidence type="ECO:0000256" key="3">
    <source>
        <dbReference type="ARBA" id="ARBA00022692"/>
    </source>
</evidence>
<dbReference type="Proteomes" id="UP000593573">
    <property type="component" value="Unassembled WGS sequence"/>
</dbReference>
<dbReference type="AlphaFoldDB" id="A0A7J8VZP9"/>
<organism evidence="7 8">
    <name type="scientific">Gossypium klotzschianum</name>
    <dbReference type="NCBI Taxonomy" id="34286"/>
    <lineage>
        <taxon>Eukaryota</taxon>
        <taxon>Viridiplantae</taxon>
        <taxon>Streptophyta</taxon>
        <taxon>Embryophyta</taxon>
        <taxon>Tracheophyta</taxon>
        <taxon>Spermatophyta</taxon>
        <taxon>Magnoliopsida</taxon>
        <taxon>eudicotyledons</taxon>
        <taxon>Gunneridae</taxon>
        <taxon>Pentapetalae</taxon>
        <taxon>rosids</taxon>
        <taxon>malvids</taxon>
        <taxon>Malvales</taxon>
        <taxon>Malvaceae</taxon>
        <taxon>Malvoideae</taxon>
        <taxon>Gossypium</taxon>
    </lineage>
</organism>
<dbReference type="GO" id="GO:0015180">
    <property type="term" value="F:L-alanine transmembrane transporter activity"/>
    <property type="evidence" value="ECO:0007669"/>
    <property type="project" value="TreeGrafter"/>
</dbReference>
<dbReference type="InterPro" id="IPR011009">
    <property type="entry name" value="Kinase-like_dom_sf"/>
</dbReference>
<keyword evidence="4 6" id="KW-1133">Transmembrane helix</keyword>
<feature type="transmembrane region" description="Helical" evidence="6">
    <location>
        <begin position="123"/>
        <end position="142"/>
    </location>
</feature>